<reference evidence="2 3" key="1">
    <citation type="submission" date="2019-09" db="EMBL/GenBank/DDBJ databases">
        <authorList>
            <person name="Ou C."/>
        </authorList>
    </citation>
    <scope>NUCLEOTIDE SEQUENCE [LARGE SCALE GENOMIC DNA]</scope>
    <source>
        <strain evidence="2">S2</strain>
        <tissue evidence="2">Leaf</tissue>
    </source>
</reference>
<reference evidence="3" key="2">
    <citation type="submission" date="2019-10" db="EMBL/GenBank/DDBJ databases">
        <title>A de novo genome assembly of a pear dwarfing rootstock.</title>
        <authorList>
            <person name="Wang F."/>
            <person name="Wang J."/>
            <person name="Li S."/>
            <person name="Zhang Y."/>
            <person name="Fang M."/>
            <person name="Ma L."/>
            <person name="Zhao Y."/>
            <person name="Jiang S."/>
        </authorList>
    </citation>
    <scope>NUCLEOTIDE SEQUENCE [LARGE SCALE GENOMIC DNA]</scope>
</reference>
<evidence type="ECO:0000256" key="1">
    <source>
        <dbReference type="SAM" id="MobiDB-lite"/>
    </source>
</evidence>
<gene>
    <name evidence="2" type="ORF">D8674_005310</name>
</gene>
<comment type="caution">
    <text evidence="2">The sequence shown here is derived from an EMBL/GenBank/DDBJ whole genome shotgun (WGS) entry which is preliminary data.</text>
</comment>
<reference evidence="2 3" key="3">
    <citation type="submission" date="2019-11" db="EMBL/GenBank/DDBJ databases">
        <title>A de novo genome assembly of a pear dwarfing rootstock.</title>
        <authorList>
            <person name="Wang F."/>
            <person name="Wang J."/>
            <person name="Li S."/>
            <person name="Zhang Y."/>
            <person name="Fang M."/>
            <person name="Ma L."/>
            <person name="Zhao Y."/>
            <person name="Jiang S."/>
        </authorList>
    </citation>
    <scope>NUCLEOTIDE SEQUENCE [LARGE SCALE GENOMIC DNA]</scope>
    <source>
        <strain evidence="2">S2</strain>
        <tissue evidence="2">Leaf</tissue>
    </source>
</reference>
<keyword evidence="3" id="KW-1185">Reference proteome</keyword>
<sequence length="128" mass="13454">MWRPITLPSLHDLSPGAITSPPGPAHRSPHATLADDAPSPRLSVSPFAHVTATPVAAQRASVLRGHVKAACVAGSHTLRVSVMQDYMGGENLVDSFADSRRPDIGVSAETKAGSAPPRKYTIFLRGPL</sequence>
<name>A0A5N5FRH5_9ROSA</name>
<dbReference type="EMBL" id="SMOL01000559">
    <property type="protein sequence ID" value="KAB2605593.1"/>
    <property type="molecule type" value="Genomic_DNA"/>
</dbReference>
<evidence type="ECO:0000313" key="2">
    <source>
        <dbReference type="EMBL" id="KAB2605593.1"/>
    </source>
</evidence>
<dbReference type="Proteomes" id="UP000327157">
    <property type="component" value="Chromosome 11"/>
</dbReference>
<accession>A0A5N5FRH5</accession>
<organism evidence="2 3">
    <name type="scientific">Pyrus ussuriensis x Pyrus communis</name>
    <dbReference type="NCBI Taxonomy" id="2448454"/>
    <lineage>
        <taxon>Eukaryota</taxon>
        <taxon>Viridiplantae</taxon>
        <taxon>Streptophyta</taxon>
        <taxon>Embryophyta</taxon>
        <taxon>Tracheophyta</taxon>
        <taxon>Spermatophyta</taxon>
        <taxon>Magnoliopsida</taxon>
        <taxon>eudicotyledons</taxon>
        <taxon>Gunneridae</taxon>
        <taxon>Pentapetalae</taxon>
        <taxon>rosids</taxon>
        <taxon>fabids</taxon>
        <taxon>Rosales</taxon>
        <taxon>Rosaceae</taxon>
        <taxon>Amygdaloideae</taxon>
        <taxon>Maleae</taxon>
        <taxon>Pyrus</taxon>
    </lineage>
</organism>
<protein>
    <submittedName>
        <fullName evidence="2">Uncharacterized protein</fullName>
    </submittedName>
</protein>
<evidence type="ECO:0000313" key="3">
    <source>
        <dbReference type="Proteomes" id="UP000327157"/>
    </source>
</evidence>
<feature type="region of interest" description="Disordered" evidence="1">
    <location>
        <begin position="12"/>
        <end position="43"/>
    </location>
</feature>
<proteinExistence type="predicted"/>
<dbReference type="AlphaFoldDB" id="A0A5N5FRH5"/>